<evidence type="ECO:0000256" key="4">
    <source>
        <dbReference type="ARBA" id="ARBA00022989"/>
    </source>
</evidence>
<name>A0AA39KYS4_MICHY</name>
<dbReference type="PROSITE" id="PS50262">
    <property type="entry name" value="G_PROTEIN_RECEP_F1_2"/>
    <property type="match status" value="1"/>
</dbReference>
<evidence type="ECO:0000256" key="7">
    <source>
        <dbReference type="SAM" id="Phobius"/>
    </source>
</evidence>
<keyword evidence="10" id="KW-1185">Reference proteome</keyword>
<feature type="transmembrane region" description="Helical" evidence="7">
    <location>
        <begin position="52"/>
        <end position="76"/>
    </location>
</feature>
<keyword evidence="3 6" id="KW-0812">Transmembrane</keyword>
<dbReference type="SUPFAM" id="SSF81321">
    <property type="entry name" value="Family A G protein-coupled receptor-like"/>
    <property type="match status" value="1"/>
</dbReference>
<evidence type="ECO:0000256" key="5">
    <source>
        <dbReference type="ARBA" id="ARBA00023136"/>
    </source>
</evidence>
<evidence type="ECO:0000313" key="10">
    <source>
        <dbReference type="Proteomes" id="UP001168972"/>
    </source>
</evidence>
<dbReference type="Pfam" id="PF00001">
    <property type="entry name" value="7tm_1"/>
    <property type="match status" value="1"/>
</dbReference>
<dbReference type="EMBL" id="JAQQBR010000004">
    <property type="protein sequence ID" value="KAK0178632.1"/>
    <property type="molecule type" value="Genomic_DNA"/>
</dbReference>
<dbReference type="GO" id="GO:0004930">
    <property type="term" value="F:G protein-coupled receptor activity"/>
    <property type="evidence" value="ECO:0007669"/>
    <property type="project" value="UniProtKB-KW"/>
</dbReference>
<feature type="transmembrane region" description="Helical" evidence="7">
    <location>
        <begin position="96"/>
        <end position="122"/>
    </location>
</feature>
<dbReference type="Gene3D" id="1.20.1070.10">
    <property type="entry name" value="Rhodopsin 7-helix transmembrane proteins"/>
    <property type="match status" value="1"/>
</dbReference>
<keyword evidence="6" id="KW-0297">G-protein coupled receptor</keyword>
<organism evidence="9 10">
    <name type="scientific">Microctonus hyperodae</name>
    <name type="common">Parasitoid wasp</name>
    <dbReference type="NCBI Taxonomy" id="165561"/>
    <lineage>
        <taxon>Eukaryota</taxon>
        <taxon>Metazoa</taxon>
        <taxon>Ecdysozoa</taxon>
        <taxon>Arthropoda</taxon>
        <taxon>Hexapoda</taxon>
        <taxon>Insecta</taxon>
        <taxon>Pterygota</taxon>
        <taxon>Neoptera</taxon>
        <taxon>Endopterygota</taxon>
        <taxon>Hymenoptera</taxon>
        <taxon>Apocrita</taxon>
        <taxon>Ichneumonoidea</taxon>
        <taxon>Braconidae</taxon>
        <taxon>Euphorinae</taxon>
        <taxon>Microctonus</taxon>
    </lineage>
</organism>
<comment type="subcellular location">
    <subcellularLocation>
        <location evidence="1">Membrane</location>
    </subcellularLocation>
</comment>
<keyword evidence="6" id="KW-0807">Transducer</keyword>
<keyword evidence="6" id="KW-0675">Receptor</keyword>
<keyword evidence="5 7" id="KW-0472">Membrane</keyword>
<dbReference type="AlphaFoldDB" id="A0AA39KYS4"/>
<feature type="transmembrane region" description="Helical" evidence="7">
    <location>
        <begin position="18"/>
        <end position="40"/>
    </location>
</feature>
<evidence type="ECO:0000259" key="8">
    <source>
        <dbReference type="PROSITE" id="PS50262"/>
    </source>
</evidence>
<dbReference type="PRINTS" id="PR00237">
    <property type="entry name" value="GPCRRHODOPSN"/>
</dbReference>
<reference evidence="9" key="1">
    <citation type="journal article" date="2023" name="bioRxiv">
        <title>Scaffold-level genome assemblies of two parasitoid biocontrol wasps reveal the parthenogenesis mechanism and an associated novel virus.</title>
        <authorList>
            <person name="Inwood S."/>
            <person name="Skelly J."/>
            <person name="Guhlin J."/>
            <person name="Harrop T."/>
            <person name="Goldson S."/>
            <person name="Dearden P."/>
        </authorList>
    </citation>
    <scope>NUCLEOTIDE SEQUENCE</scope>
    <source>
        <strain evidence="9">Lincoln</strain>
        <tissue evidence="9">Whole body</tissue>
    </source>
</reference>
<dbReference type="GO" id="GO:0016020">
    <property type="term" value="C:membrane"/>
    <property type="evidence" value="ECO:0007669"/>
    <property type="project" value="UniProtKB-SubCell"/>
</dbReference>
<proteinExistence type="inferred from homology"/>
<dbReference type="InterPro" id="IPR000276">
    <property type="entry name" value="GPCR_Rhodpsn"/>
</dbReference>
<evidence type="ECO:0000256" key="1">
    <source>
        <dbReference type="ARBA" id="ARBA00004370"/>
    </source>
</evidence>
<keyword evidence="4 7" id="KW-1133">Transmembrane helix</keyword>
<dbReference type="InterPro" id="IPR053010">
    <property type="entry name" value="SET_SmydA-8"/>
</dbReference>
<feature type="transmembrane region" description="Helical" evidence="7">
    <location>
        <begin position="134"/>
        <end position="157"/>
    </location>
</feature>
<comment type="similarity">
    <text evidence="2 6">Belongs to the G-protein coupled receptor 1 family.</text>
</comment>
<comment type="caution">
    <text evidence="9">The sequence shown here is derived from an EMBL/GenBank/DDBJ whole genome shotgun (WGS) entry which is preliminary data.</text>
</comment>
<gene>
    <name evidence="9" type="ORF">PV327_007508</name>
</gene>
<accession>A0AA39KYS4</accession>
<dbReference type="PANTHER" id="PTHR46455">
    <property type="entry name" value="SET AND MYND DOMAIN CONTAINING, ARTHROPOD-SPECIFIC, MEMBER 4, ISOFORM A"/>
    <property type="match status" value="1"/>
</dbReference>
<reference evidence="9" key="2">
    <citation type="submission" date="2023-03" db="EMBL/GenBank/DDBJ databases">
        <authorList>
            <person name="Inwood S.N."/>
            <person name="Skelly J.G."/>
            <person name="Guhlin J."/>
            <person name="Harrop T.W.R."/>
            <person name="Goldson S.G."/>
            <person name="Dearden P.K."/>
        </authorList>
    </citation>
    <scope>NUCLEOTIDE SEQUENCE</scope>
    <source>
        <strain evidence="9">Lincoln</strain>
        <tissue evidence="9">Whole body</tissue>
    </source>
</reference>
<protein>
    <recommendedName>
        <fullName evidence="8">G-protein coupled receptors family 1 profile domain-containing protein</fullName>
    </recommendedName>
</protein>
<sequence length="390" mass="43510">MLGAFEEYLVVLTNEFRLVFQVILWPIVIVGFIANVGVLYRICCVNNTNFKPFYRCSLISMALADLFLLGSSGINILSMIHHRILLWNLSDLSCIIIPYIQTIAVLVASLTLGGIAIDRYVAIKSKYLLSKGPSWILTFGIIFFIWTISAGAAYPVLNIYTPQKLLVINNSTSYTGEHFTTTYTHVLWATRARREHLLATKYFACSCDRCKDPTELNSNIGTLKCPCGPGLILAKDPLDINSEWSCNSCPGVLTSMEVHQLTERLGEEVENAMTTAKATVLSDLLSRLSILLHPGHQHCIAVSHSLIQLLSPEDPKKLELCKHILNTTSILDPYGTRLALYTAVALRELASCSSKDKKLHLERAIYLLKHEPPHSPGDELRKLIEIQLSK</sequence>
<feature type="domain" description="G-protein coupled receptors family 1 profile" evidence="8">
    <location>
        <begin position="34"/>
        <end position="157"/>
    </location>
</feature>
<dbReference type="InterPro" id="IPR017452">
    <property type="entry name" value="GPCR_Rhodpsn_7TM"/>
</dbReference>
<evidence type="ECO:0000256" key="6">
    <source>
        <dbReference type="RuleBase" id="RU000688"/>
    </source>
</evidence>
<dbReference type="Proteomes" id="UP001168972">
    <property type="component" value="Unassembled WGS sequence"/>
</dbReference>
<evidence type="ECO:0000256" key="3">
    <source>
        <dbReference type="ARBA" id="ARBA00022692"/>
    </source>
</evidence>
<evidence type="ECO:0000256" key="2">
    <source>
        <dbReference type="ARBA" id="ARBA00010663"/>
    </source>
</evidence>
<dbReference type="PANTHER" id="PTHR46455:SF2">
    <property type="entry name" value="AT24727P"/>
    <property type="match status" value="1"/>
</dbReference>
<dbReference type="PROSITE" id="PS00237">
    <property type="entry name" value="G_PROTEIN_RECEP_F1_1"/>
    <property type="match status" value="1"/>
</dbReference>
<evidence type="ECO:0000313" key="9">
    <source>
        <dbReference type="EMBL" id="KAK0178632.1"/>
    </source>
</evidence>